<dbReference type="GO" id="GO:0015074">
    <property type="term" value="P:DNA integration"/>
    <property type="evidence" value="ECO:0007669"/>
    <property type="project" value="UniProtKB-KW"/>
</dbReference>
<dbReference type="CDD" id="cd00801">
    <property type="entry name" value="INT_P4_C"/>
    <property type="match status" value="1"/>
</dbReference>
<evidence type="ECO:0000259" key="6">
    <source>
        <dbReference type="PROSITE" id="PS51898"/>
    </source>
</evidence>
<feature type="domain" description="Tyr recombinase" evidence="6">
    <location>
        <begin position="186"/>
        <end position="361"/>
    </location>
</feature>
<dbReference type="InterPro" id="IPR025166">
    <property type="entry name" value="Integrase_DNA_bind_dom"/>
</dbReference>
<dbReference type="Pfam" id="PF00589">
    <property type="entry name" value="Phage_integrase"/>
    <property type="match status" value="1"/>
</dbReference>
<dbReference type="InterPro" id="IPR050808">
    <property type="entry name" value="Phage_Integrase"/>
</dbReference>
<dbReference type="PANTHER" id="PTHR30629:SF2">
    <property type="entry name" value="PROPHAGE INTEGRASE INTS-RELATED"/>
    <property type="match status" value="1"/>
</dbReference>
<evidence type="ECO:0000259" key="7">
    <source>
        <dbReference type="PROSITE" id="PS51900"/>
    </source>
</evidence>
<dbReference type="Proteomes" id="UP000665026">
    <property type="component" value="Chromosome"/>
</dbReference>
<dbReference type="Gene3D" id="1.10.443.10">
    <property type="entry name" value="Intergrase catalytic core"/>
    <property type="match status" value="1"/>
</dbReference>
<dbReference type="InterPro" id="IPR011010">
    <property type="entry name" value="DNA_brk_join_enz"/>
</dbReference>
<feature type="domain" description="Core-binding (CB)" evidence="7">
    <location>
        <begin position="91"/>
        <end position="167"/>
    </location>
</feature>
<dbReference type="Pfam" id="PF13356">
    <property type="entry name" value="Arm-DNA-bind_3"/>
    <property type="match status" value="1"/>
</dbReference>
<keyword evidence="2" id="KW-0229">DNA integration</keyword>
<sequence length="373" mass="42918">MRVRLTDLAVKKLPLSENGQVTYWDELTPNFGIRCSTRSKSYIVLLGEKRRRKTLGRYPDVSLADARKRAKQLLSRNALEEELVVPVGQEVSFEEARFQFLSDCEGRNKPRTVADYRRLLNKHFNFKTDIMDVSRAQVMKVVSNLSSTPSEQSHAYVAIRTMMNWCVRHGLVEHSVVPPMKQKTAERDRVLSEDELRQVFMRAQETPFPFGPIVQLLILTGQRRTEVGQLRRSWISDDEVVFPKGFAKNKREHRFPLSSMAQRVIADLPNTGDLLFPAATDFEKPFTTWAWHKKRFDEGLDDVEPYTLHDLRRTFATVHAQIGTPIHVTEKLLNHVSGTISGVAAVYNRHSYADEMKDALIEYDAFLENLINS</sequence>
<reference evidence="8" key="1">
    <citation type="submission" date="2020-07" db="EMBL/GenBank/DDBJ databases">
        <title>Genome sequences of bacteria associated with the marine, planktonic diatom Thalassiosira profunda strain ECT2AJA-044.</title>
        <authorList>
            <person name="Gargas C.B."/>
            <person name="Roberts W.R."/>
            <person name="Alverson A.J."/>
        </authorList>
    </citation>
    <scope>NUCLEOTIDE SEQUENCE</scope>
    <source>
        <strain evidence="8">ECT2AJA-044</strain>
    </source>
</reference>
<evidence type="ECO:0000256" key="4">
    <source>
        <dbReference type="ARBA" id="ARBA00023172"/>
    </source>
</evidence>
<dbReference type="InterPro" id="IPR044068">
    <property type="entry name" value="CB"/>
</dbReference>
<evidence type="ECO:0000313" key="9">
    <source>
        <dbReference type="Proteomes" id="UP000665026"/>
    </source>
</evidence>
<dbReference type="InterPro" id="IPR013762">
    <property type="entry name" value="Integrase-like_cat_sf"/>
</dbReference>
<keyword evidence="4" id="KW-0233">DNA recombination</keyword>
<dbReference type="KEGG" id="cact:HZ995_01665"/>
<dbReference type="SUPFAM" id="SSF56349">
    <property type="entry name" value="DNA breaking-rejoining enzymes"/>
    <property type="match status" value="1"/>
</dbReference>
<dbReference type="PROSITE" id="PS51898">
    <property type="entry name" value="TYR_RECOMBINASE"/>
    <property type="match status" value="1"/>
</dbReference>
<evidence type="ECO:0000256" key="1">
    <source>
        <dbReference type="ARBA" id="ARBA00008857"/>
    </source>
</evidence>
<dbReference type="GO" id="GO:0003677">
    <property type="term" value="F:DNA binding"/>
    <property type="evidence" value="ECO:0007669"/>
    <property type="project" value="UniProtKB-UniRule"/>
</dbReference>
<dbReference type="InterPro" id="IPR002104">
    <property type="entry name" value="Integrase_catalytic"/>
</dbReference>
<evidence type="ECO:0000256" key="3">
    <source>
        <dbReference type="ARBA" id="ARBA00023125"/>
    </source>
</evidence>
<dbReference type="GO" id="GO:0006310">
    <property type="term" value="P:DNA recombination"/>
    <property type="evidence" value="ECO:0007669"/>
    <property type="project" value="UniProtKB-KW"/>
</dbReference>
<protein>
    <submittedName>
        <fullName evidence="8">Site-specific integrase</fullName>
    </submittedName>
</protein>
<dbReference type="PANTHER" id="PTHR30629">
    <property type="entry name" value="PROPHAGE INTEGRASE"/>
    <property type="match status" value="1"/>
</dbReference>
<organism evidence="8 9">
    <name type="scientific">Cognatishimia activa</name>
    <dbReference type="NCBI Taxonomy" id="1715691"/>
    <lineage>
        <taxon>Bacteria</taxon>
        <taxon>Pseudomonadati</taxon>
        <taxon>Pseudomonadota</taxon>
        <taxon>Alphaproteobacteria</taxon>
        <taxon>Rhodobacterales</taxon>
        <taxon>Paracoccaceae</taxon>
        <taxon>Cognatishimia</taxon>
    </lineage>
</organism>
<accession>A0A975EQ59</accession>
<dbReference type="EMBL" id="CP060010">
    <property type="protein sequence ID" value="QTN36256.1"/>
    <property type="molecule type" value="Genomic_DNA"/>
</dbReference>
<dbReference type="AlphaFoldDB" id="A0A975EQ59"/>
<dbReference type="Gene3D" id="1.10.150.130">
    <property type="match status" value="1"/>
</dbReference>
<dbReference type="InterPro" id="IPR010998">
    <property type="entry name" value="Integrase_recombinase_N"/>
</dbReference>
<name>A0A975EQ59_9RHOB</name>
<dbReference type="InterPro" id="IPR038488">
    <property type="entry name" value="Integrase_DNA-bd_sf"/>
</dbReference>
<dbReference type="Gene3D" id="3.30.160.390">
    <property type="entry name" value="Integrase, DNA-binding domain"/>
    <property type="match status" value="1"/>
</dbReference>
<comment type="similarity">
    <text evidence="1">Belongs to the 'phage' integrase family.</text>
</comment>
<evidence type="ECO:0000313" key="8">
    <source>
        <dbReference type="EMBL" id="QTN36256.1"/>
    </source>
</evidence>
<gene>
    <name evidence="8" type="ORF">HZ995_01665</name>
</gene>
<evidence type="ECO:0000256" key="5">
    <source>
        <dbReference type="PROSITE-ProRule" id="PRU01248"/>
    </source>
</evidence>
<evidence type="ECO:0000256" key="2">
    <source>
        <dbReference type="ARBA" id="ARBA00022908"/>
    </source>
</evidence>
<keyword evidence="3 5" id="KW-0238">DNA-binding</keyword>
<dbReference type="PROSITE" id="PS51900">
    <property type="entry name" value="CB"/>
    <property type="match status" value="1"/>
</dbReference>
<proteinExistence type="inferred from homology"/>